<dbReference type="Proteomes" id="UP000619479">
    <property type="component" value="Unassembled WGS sequence"/>
</dbReference>
<dbReference type="RefSeq" id="WP_203742452.1">
    <property type="nucleotide sequence ID" value="NZ_BAAAUC010000047.1"/>
</dbReference>
<comment type="caution">
    <text evidence="2">The sequence shown here is derived from an EMBL/GenBank/DDBJ whole genome shotgun (WGS) entry which is preliminary data.</text>
</comment>
<dbReference type="InterPro" id="IPR043128">
    <property type="entry name" value="Rev_trsase/Diguanyl_cyclase"/>
</dbReference>
<dbReference type="Pfam" id="PF00990">
    <property type="entry name" value="GGDEF"/>
    <property type="match status" value="1"/>
</dbReference>
<dbReference type="GO" id="GO:1902201">
    <property type="term" value="P:negative regulation of bacterial-type flagellum-dependent cell motility"/>
    <property type="evidence" value="ECO:0007669"/>
    <property type="project" value="TreeGrafter"/>
</dbReference>
<evidence type="ECO:0000313" key="3">
    <source>
        <dbReference type="Proteomes" id="UP000619479"/>
    </source>
</evidence>
<dbReference type="InterPro" id="IPR011990">
    <property type="entry name" value="TPR-like_helical_dom_sf"/>
</dbReference>
<dbReference type="InterPro" id="IPR050469">
    <property type="entry name" value="Diguanylate_Cyclase"/>
</dbReference>
<evidence type="ECO:0000313" key="2">
    <source>
        <dbReference type="EMBL" id="GID66054.1"/>
    </source>
</evidence>
<keyword evidence="3" id="KW-1185">Reference proteome</keyword>
<dbReference type="CDD" id="cd01949">
    <property type="entry name" value="GGDEF"/>
    <property type="match status" value="1"/>
</dbReference>
<dbReference type="InterPro" id="IPR029787">
    <property type="entry name" value="Nucleotide_cyclase"/>
</dbReference>
<dbReference type="InterPro" id="IPR000160">
    <property type="entry name" value="GGDEF_dom"/>
</dbReference>
<dbReference type="PANTHER" id="PTHR45138">
    <property type="entry name" value="REGULATORY COMPONENTS OF SENSORY TRANSDUCTION SYSTEM"/>
    <property type="match status" value="1"/>
</dbReference>
<feature type="domain" description="GGDEF" evidence="1">
    <location>
        <begin position="364"/>
        <end position="492"/>
    </location>
</feature>
<dbReference type="Gene3D" id="3.30.70.270">
    <property type="match status" value="1"/>
</dbReference>
<dbReference type="GO" id="GO:0043709">
    <property type="term" value="P:cell adhesion involved in single-species biofilm formation"/>
    <property type="evidence" value="ECO:0007669"/>
    <property type="project" value="TreeGrafter"/>
</dbReference>
<accession>A0A919IHS6</accession>
<name>A0A919IHS6_9ACTN</name>
<dbReference type="AlphaFoldDB" id="A0A919IHS6"/>
<dbReference type="SUPFAM" id="SSF48452">
    <property type="entry name" value="TPR-like"/>
    <property type="match status" value="1"/>
</dbReference>
<organism evidence="2 3">
    <name type="scientific">Actinoplanes cyaneus</name>
    <dbReference type="NCBI Taxonomy" id="52696"/>
    <lineage>
        <taxon>Bacteria</taxon>
        <taxon>Bacillati</taxon>
        <taxon>Actinomycetota</taxon>
        <taxon>Actinomycetes</taxon>
        <taxon>Micromonosporales</taxon>
        <taxon>Micromonosporaceae</taxon>
        <taxon>Actinoplanes</taxon>
    </lineage>
</organism>
<dbReference type="SUPFAM" id="SSF55073">
    <property type="entry name" value="Nucleotide cyclase"/>
    <property type="match status" value="1"/>
</dbReference>
<dbReference type="NCBIfam" id="TIGR00254">
    <property type="entry name" value="GGDEF"/>
    <property type="match status" value="1"/>
</dbReference>
<dbReference type="EMBL" id="BOMH01000028">
    <property type="protein sequence ID" value="GID66054.1"/>
    <property type="molecule type" value="Genomic_DNA"/>
</dbReference>
<evidence type="ECO:0000259" key="1">
    <source>
        <dbReference type="PROSITE" id="PS50887"/>
    </source>
</evidence>
<protein>
    <recommendedName>
        <fullName evidence="1">GGDEF domain-containing protein</fullName>
    </recommendedName>
</protein>
<dbReference type="Gene3D" id="1.25.40.10">
    <property type="entry name" value="Tetratricopeptide repeat domain"/>
    <property type="match status" value="1"/>
</dbReference>
<dbReference type="PANTHER" id="PTHR45138:SF9">
    <property type="entry name" value="DIGUANYLATE CYCLASE DGCM-RELATED"/>
    <property type="match status" value="1"/>
</dbReference>
<dbReference type="GO" id="GO:0005886">
    <property type="term" value="C:plasma membrane"/>
    <property type="evidence" value="ECO:0007669"/>
    <property type="project" value="TreeGrafter"/>
</dbReference>
<sequence>MPSPSLGNLVEQLVVDTYASHAGLADRARALITAAEQAGDRRSADLARLIQAELDNRNGRVPEAVQTARTLLGTSNDRLVRAKAHAIIAGGVWRIGDSATAVGHSLRSVRMLQPGDPATIRADHAIILAVLVNDQGLHELETAEFAAAQREAEASGFPELEIANLNNWAWCAYQSGDLDAAAVMVERMRSRAETAGRQLNCSCADTVARVLLETGRPEEAGTVVLDAIANAPATDSDAVPAALLTLAEIERRRGDADGAVRTLLRCRELAAERDRPESEAEALRALAACHAGAGDFETAYRRMCEFHEAWEALRTRQSAVAAKFAHAQFAVEQAWDVAERDPLTGLGNRRRCEIELTAALADGGPVSVALVDLDHFKQVNDTYSHATGDEVLRRLASLLDAVPGFAGRLGGEEFLLVLRAGATEAASHCATLCAGIEGHDWPAVAAGLKVTTSIGVTEIRPGEDRKDALMRADDLLYAAKRSGRNQVKTDQNHSAVRT</sequence>
<dbReference type="GO" id="GO:0052621">
    <property type="term" value="F:diguanylate cyclase activity"/>
    <property type="evidence" value="ECO:0007669"/>
    <property type="project" value="TreeGrafter"/>
</dbReference>
<dbReference type="PROSITE" id="PS50887">
    <property type="entry name" value="GGDEF"/>
    <property type="match status" value="1"/>
</dbReference>
<gene>
    <name evidence="2" type="ORF">Acy02nite_39350</name>
</gene>
<proteinExistence type="predicted"/>
<dbReference type="SMART" id="SM00267">
    <property type="entry name" value="GGDEF"/>
    <property type="match status" value="1"/>
</dbReference>
<reference evidence="2" key="1">
    <citation type="submission" date="2021-01" db="EMBL/GenBank/DDBJ databases">
        <title>Whole genome shotgun sequence of Actinoplanes cyaneus NBRC 14990.</title>
        <authorList>
            <person name="Komaki H."/>
            <person name="Tamura T."/>
        </authorList>
    </citation>
    <scope>NUCLEOTIDE SEQUENCE</scope>
    <source>
        <strain evidence="2">NBRC 14990</strain>
    </source>
</reference>